<dbReference type="EMBL" id="VSSQ01009348">
    <property type="protein sequence ID" value="MPM41371.1"/>
    <property type="molecule type" value="Genomic_DNA"/>
</dbReference>
<dbReference type="SUPFAM" id="SSF53067">
    <property type="entry name" value="Actin-like ATPase domain"/>
    <property type="match status" value="1"/>
</dbReference>
<evidence type="ECO:0000256" key="2">
    <source>
        <dbReference type="ARBA" id="ARBA00022777"/>
    </source>
</evidence>
<organism evidence="4">
    <name type="scientific">bioreactor metagenome</name>
    <dbReference type="NCBI Taxonomy" id="1076179"/>
    <lineage>
        <taxon>unclassified sequences</taxon>
        <taxon>metagenomes</taxon>
        <taxon>ecological metagenomes</taxon>
    </lineage>
</organism>
<dbReference type="PANTHER" id="PTHR43095:SF5">
    <property type="entry name" value="XYLULOSE KINASE"/>
    <property type="match status" value="1"/>
</dbReference>
<dbReference type="AlphaFoldDB" id="A0A644ZNH1"/>
<dbReference type="InterPro" id="IPR018485">
    <property type="entry name" value="FGGY_C"/>
</dbReference>
<feature type="domain" description="Carbohydrate kinase FGGY C-terminal" evidence="3">
    <location>
        <begin position="13"/>
        <end position="195"/>
    </location>
</feature>
<keyword evidence="1 4" id="KW-0808">Transferase</keyword>
<gene>
    <name evidence="4" type="primary">xylB_24</name>
    <name evidence="4" type="ORF">SDC9_88026</name>
</gene>
<protein>
    <submittedName>
        <fullName evidence="4">Xylulose kinase</fullName>
        <ecNumber evidence="4">2.7.1.17</ecNumber>
    </submittedName>
</protein>
<dbReference type="PANTHER" id="PTHR43095">
    <property type="entry name" value="SUGAR KINASE"/>
    <property type="match status" value="1"/>
</dbReference>
<name>A0A644ZNH1_9ZZZZ</name>
<dbReference type="Gene3D" id="3.30.420.40">
    <property type="match status" value="1"/>
</dbReference>
<dbReference type="InterPro" id="IPR043129">
    <property type="entry name" value="ATPase_NBD"/>
</dbReference>
<dbReference type="InterPro" id="IPR050406">
    <property type="entry name" value="FGGY_Carb_Kinase"/>
</dbReference>
<evidence type="ECO:0000259" key="3">
    <source>
        <dbReference type="Pfam" id="PF02782"/>
    </source>
</evidence>
<evidence type="ECO:0000256" key="1">
    <source>
        <dbReference type="ARBA" id="ARBA00022679"/>
    </source>
</evidence>
<sequence>MIGTGNVRPGALSLSTGTVLGLSTMAGDPVKRDTGIPMHYGFLPGTYVMLPTAESGGASLEWFRKAFLPETSYRQIDEQAALRRPGDLLFLPYIVGTNAPEFDLDACGMFYGLRSKHDAFDLALAVMEGVAHLLKKNCDMILASGTPIERIIATGGGAKSALWCQLQADITGIPVSIPAEKEAACLGAAMIGATSAGVYKDFSEAANAAVRLEATFAPQTDERNERKHRQFVALYEAMIGVQRMK</sequence>
<proteinExistence type="predicted"/>
<evidence type="ECO:0000313" key="4">
    <source>
        <dbReference type="EMBL" id="MPM41371.1"/>
    </source>
</evidence>
<comment type="caution">
    <text evidence="4">The sequence shown here is derived from an EMBL/GenBank/DDBJ whole genome shotgun (WGS) entry which is preliminary data.</text>
</comment>
<accession>A0A644ZNH1</accession>
<keyword evidence="2 4" id="KW-0418">Kinase</keyword>
<dbReference type="Pfam" id="PF02782">
    <property type="entry name" value="FGGY_C"/>
    <property type="match status" value="1"/>
</dbReference>
<dbReference type="EC" id="2.7.1.17" evidence="4"/>
<dbReference type="GO" id="GO:0004856">
    <property type="term" value="F:D-xylulokinase activity"/>
    <property type="evidence" value="ECO:0007669"/>
    <property type="project" value="UniProtKB-EC"/>
</dbReference>
<reference evidence="4" key="1">
    <citation type="submission" date="2019-08" db="EMBL/GenBank/DDBJ databases">
        <authorList>
            <person name="Kucharzyk K."/>
            <person name="Murdoch R.W."/>
            <person name="Higgins S."/>
            <person name="Loffler F."/>
        </authorList>
    </citation>
    <scope>NUCLEOTIDE SEQUENCE</scope>
</reference>
<dbReference type="InterPro" id="IPR018483">
    <property type="entry name" value="Carb_kinase_FGGY_CS"/>
</dbReference>
<dbReference type="PROSITE" id="PS00445">
    <property type="entry name" value="FGGY_KINASES_2"/>
    <property type="match status" value="1"/>
</dbReference>